<accession>A0A3Q8C9G3</accession>
<dbReference type="InterPro" id="IPR000515">
    <property type="entry name" value="MetI-like"/>
</dbReference>
<evidence type="ECO:0000256" key="4">
    <source>
        <dbReference type="ARBA" id="ARBA00022692"/>
    </source>
</evidence>
<protein>
    <submittedName>
        <fullName evidence="9">Peptide ABC transporter permease</fullName>
    </submittedName>
</protein>
<feature type="transmembrane region" description="Helical" evidence="7">
    <location>
        <begin position="12"/>
        <end position="31"/>
    </location>
</feature>
<dbReference type="PANTHER" id="PTHR30465">
    <property type="entry name" value="INNER MEMBRANE ABC TRANSPORTER"/>
    <property type="match status" value="1"/>
</dbReference>
<dbReference type="PROSITE" id="PS50928">
    <property type="entry name" value="ABC_TM1"/>
    <property type="match status" value="1"/>
</dbReference>
<dbReference type="Pfam" id="PF00528">
    <property type="entry name" value="BPD_transp_1"/>
    <property type="match status" value="1"/>
</dbReference>
<evidence type="ECO:0000256" key="2">
    <source>
        <dbReference type="ARBA" id="ARBA00022448"/>
    </source>
</evidence>
<gene>
    <name evidence="9" type="ORF">BSQ49_05395</name>
</gene>
<evidence type="ECO:0000313" key="10">
    <source>
        <dbReference type="Proteomes" id="UP000314960"/>
    </source>
</evidence>
<organism evidence="9 10">
    <name type="scientific">Liquorilactobacillus hordei</name>
    <dbReference type="NCBI Taxonomy" id="468911"/>
    <lineage>
        <taxon>Bacteria</taxon>
        <taxon>Bacillati</taxon>
        <taxon>Bacillota</taxon>
        <taxon>Bacilli</taxon>
        <taxon>Lactobacillales</taxon>
        <taxon>Lactobacillaceae</taxon>
        <taxon>Liquorilactobacillus</taxon>
    </lineage>
</organism>
<keyword evidence="2 7" id="KW-0813">Transport</keyword>
<dbReference type="RefSeq" id="WP_141053329.1">
    <property type="nucleotide sequence ID" value="NZ_CP018176.1"/>
</dbReference>
<comment type="subcellular location">
    <subcellularLocation>
        <location evidence="1 7">Cell membrane</location>
        <topology evidence="1 7">Multi-pass membrane protein</topology>
    </subcellularLocation>
</comment>
<proteinExistence type="inferred from homology"/>
<dbReference type="GO" id="GO:0005886">
    <property type="term" value="C:plasma membrane"/>
    <property type="evidence" value="ECO:0007669"/>
    <property type="project" value="UniProtKB-SubCell"/>
</dbReference>
<sequence length="498" mass="56586">MKKYLFFRILRSFLSIFLVTTITYIIIYSLIPKRDVFSQDPLIQKLASRPDKLLDYKNTAYHKMNYLDYYDTQTLVKKVQKAMPNSDVSGSHGKKNFNILSKWAKKAGFKIKSYPSSKRYYAIRDLPLWERLGRFYGNLVKIDTPWSVKDKNNPNLKRYLKIENDKWVGWALVGSGTKYRYQIYFNNSFPFIHQNIIHFDLGTSYPTFSGTSVLDVISGRQGATVSEKYNLGNGVTINSADNVYTRQYQSKTHRNAFDYDRYKDSYTNLDQNYQDPSMIGTSFRAGIFALIISYAISIPMAFFMARFKGKLFDKVGTGIVTLLIAIPSLAFIYAFRYIGAQLFGLPDSFPTQGAGSFGSWVMPTVILGLLSVSGLVIWFRRYMIDQQQSDYVKFARSKGLTDNEIYRKHIFKNASIPIVQNIPGMIIGLIEGATITENIFAMPGMGKMLPDAILAHNNSIVIGLVFIFTTIGVLSVLLGDILMVIVDPRIKLSAKGDE</sequence>
<dbReference type="InterPro" id="IPR035906">
    <property type="entry name" value="MetI-like_sf"/>
</dbReference>
<evidence type="ECO:0000256" key="6">
    <source>
        <dbReference type="ARBA" id="ARBA00023136"/>
    </source>
</evidence>
<evidence type="ECO:0000256" key="3">
    <source>
        <dbReference type="ARBA" id="ARBA00022475"/>
    </source>
</evidence>
<name>A0A3Q8C9G3_9LACO</name>
<dbReference type="CDD" id="cd06261">
    <property type="entry name" value="TM_PBP2"/>
    <property type="match status" value="1"/>
</dbReference>
<dbReference type="PANTHER" id="PTHR30465:SF0">
    <property type="entry name" value="OLIGOPEPTIDE TRANSPORT SYSTEM PERMEASE PROTEIN APPB"/>
    <property type="match status" value="1"/>
</dbReference>
<evidence type="ECO:0000256" key="1">
    <source>
        <dbReference type="ARBA" id="ARBA00004651"/>
    </source>
</evidence>
<feature type="transmembrane region" description="Helical" evidence="7">
    <location>
        <begin position="418"/>
        <end position="440"/>
    </location>
</feature>
<feature type="transmembrane region" description="Helical" evidence="7">
    <location>
        <begin position="357"/>
        <end position="379"/>
    </location>
</feature>
<feature type="transmembrane region" description="Helical" evidence="7">
    <location>
        <begin position="460"/>
        <end position="486"/>
    </location>
</feature>
<feature type="domain" description="ABC transmembrane type-1" evidence="8">
    <location>
        <begin position="279"/>
        <end position="483"/>
    </location>
</feature>
<evidence type="ECO:0000256" key="7">
    <source>
        <dbReference type="RuleBase" id="RU363032"/>
    </source>
</evidence>
<keyword evidence="6 7" id="KW-0472">Membrane</keyword>
<dbReference type="Gene3D" id="1.10.3720.10">
    <property type="entry name" value="MetI-like"/>
    <property type="match status" value="1"/>
</dbReference>
<dbReference type="Proteomes" id="UP000314960">
    <property type="component" value="Chromosome"/>
</dbReference>
<dbReference type="AlphaFoldDB" id="A0A3Q8C9G3"/>
<dbReference type="KEGG" id="lhw:BSQ49_05395"/>
<feature type="transmembrane region" description="Helical" evidence="7">
    <location>
        <begin position="283"/>
        <end position="303"/>
    </location>
</feature>
<dbReference type="GO" id="GO:0055085">
    <property type="term" value="P:transmembrane transport"/>
    <property type="evidence" value="ECO:0007669"/>
    <property type="project" value="InterPro"/>
</dbReference>
<keyword evidence="4 7" id="KW-0812">Transmembrane</keyword>
<dbReference type="SUPFAM" id="SSF161098">
    <property type="entry name" value="MetI-like"/>
    <property type="match status" value="1"/>
</dbReference>
<comment type="similarity">
    <text evidence="7">Belongs to the binding-protein-dependent transport system permease family.</text>
</comment>
<feature type="transmembrane region" description="Helical" evidence="7">
    <location>
        <begin position="315"/>
        <end position="337"/>
    </location>
</feature>
<keyword evidence="3" id="KW-1003">Cell membrane</keyword>
<evidence type="ECO:0000313" key="9">
    <source>
        <dbReference type="EMBL" id="AUJ29679.1"/>
    </source>
</evidence>
<dbReference type="EMBL" id="CP018176">
    <property type="protein sequence ID" value="AUJ29679.1"/>
    <property type="molecule type" value="Genomic_DNA"/>
</dbReference>
<keyword evidence="5 7" id="KW-1133">Transmembrane helix</keyword>
<reference evidence="9 10" key="1">
    <citation type="submission" date="2016-11" db="EMBL/GenBank/DDBJ databases">
        <title>Interaction between Lactobacillus species and yeast in water kefir.</title>
        <authorList>
            <person name="Behr J."/>
            <person name="Xu D."/>
            <person name="Vogel R.F."/>
        </authorList>
    </citation>
    <scope>NUCLEOTIDE SEQUENCE [LARGE SCALE GENOMIC DNA]</scope>
    <source>
        <strain evidence="9 10">TMW 1.1822</strain>
    </source>
</reference>
<evidence type="ECO:0000259" key="8">
    <source>
        <dbReference type="PROSITE" id="PS50928"/>
    </source>
</evidence>
<evidence type="ECO:0000256" key="5">
    <source>
        <dbReference type="ARBA" id="ARBA00022989"/>
    </source>
</evidence>